<keyword evidence="1" id="KW-0479">Metal-binding</keyword>
<dbReference type="PANTHER" id="PTHR46594:SF4">
    <property type="entry name" value="P-TYPE CATION-TRANSPORTING ATPASE"/>
    <property type="match status" value="1"/>
</dbReference>
<dbReference type="Proteomes" id="UP000019849">
    <property type="component" value="Unassembled WGS sequence"/>
</dbReference>
<name>A0A011TI51_9HYPH</name>
<dbReference type="InterPro" id="IPR036163">
    <property type="entry name" value="HMA_dom_sf"/>
</dbReference>
<dbReference type="CDD" id="cd00371">
    <property type="entry name" value="HMA"/>
    <property type="match status" value="1"/>
</dbReference>
<dbReference type="PROSITE" id="PS50846">
    <property type="entry name" value="HMA_2"/>
    <property type="match status" value="1"/>
</dbReference>
<dbReference type="EMBL" id="JENY01000024">
    <property type="protein sequence ID" value="EXL03667.1"/>
    <property type="molecule type" value="Genomic_DNA"/>
</dbReference>
<evidence type="ECO:0000259" key="2">
    <source>
        <dbReference type="PROSITE" id="PS50846"/>
    </source>
</evidence>
<evidence type="ECO:0000313" key="3">
    <source>
        <dbReference type="EMBL" id="EXL03667.1"/>
    </source>
</evidence>
<dbReference type="PANTHER" id="PTHR46594">
    <property type="entry name" value="P-TYPE CATION-TRANSPORTING ATPASE"/>
    <property type="match status" value="1"/>
</dbReference>
<accession>A0A011TI51</accession>
<comment type="caution">
    <text evidence="3">The sequence shown here is derived from an EMBL/GenBank/DDBJ whole genome shotgun (WGS) entry which is preliminary data.</text>
</comment>
<dbReference type="SUPFAM" id="SSF55008">
    <property type="entry name" value="HMA, heavy metal-associated domain"/>
    <property type="match status" value="1"/>
</dbReference>
<dbReference type="InterPro" id="IPR006121">
    <property type="entry name" value="HMA_dom"/>
</dbReference>
<dbReference type="eggNOG" id="COG2608">
    <property type="taxonomic scope" value="Bacteria"/>
</dbReference>
<dbReference type="PATRIC" id="fig|69279.3.peg.3449"/>
<dbReference type="FunFam" id="3.30.70.100:FF:000005">
    <property type="entry name" value="Copper-exporting P-type ATPase A"/>
    <property type="match status" value="1"/>
</dbReference>
<dbReference type="RefSeq" id="WP_009452637.1">
    <property type="nucleotide sequence ID" value="NZ_KK073896.1"/>
</dbReference>
<dbReference type="AlphaFoldDB" id="A0A011TI51"/>
<evidence type="ECO:0000256" key="1">
    <source>
        <dbReference type="ARBA" id="ARBA00022723"/>
    </source>
</evidence>
<feature type="domain" description="HMA" evidence="2">
    <location>
        <begin position="1"/>
        <end position="67"/>
    </location>
</feature>
<dbReference type="STRING" id="69279.BG36_11785"/>
<reference evidence="3 4" key="1">
    <citation type="submission" date="2014-02" db="EMBL/GenBank/DDBJ databases">
        <title>Aquamicrobium defluvii Genome sequencing.</title>
        <authorList>
            <person name="Wang X."/>
        </authorList>
    </citation>
    <scope>NUCLEOTIDE SEQUENCE [LARGE SCALE GENOMIC DNA]</scope>
    <source>
        <strain evidence="3 4">W13Z1</strain>
    </source>
</reference>
<organism evidence="3 4">
    <name type="scientific">Aquamicrobium defluvii</name>
    <dbReference type="NCBI Taxonomy" id="69279"/>
    <lineage>
        <taxon>Bacteria</taxon>
        <taxon>Pseudomonadati</taxon>
        <taxon>Pseudomonadota</taxon>
        <taxon>Alphaproteobacteria</taxon>
        <taxon>Hyphomicrobiales</taxon>
        <taxon>Phyllobacteriaceae</taxon>
        <taxon>Aquamicrobium</taxon>
    </lineage>
</organism>
<protein>
    <submittedName>
        <fullName evidence="3">Copper chaperone CopZ</fullName>
    </submittedName>
</protein>
<evidence type="ECO:0000313" key="4">
    <source>
        <dbReference type="Proteomes" id="UP000019849"/>
    </source>
</evidence>
<gene>
    <name evidence="3" type="ORF">BG36_11785</name>
</gene>
<dbReference type="Pfam" id="PF00403">
    <property type="entry name" value="HMA"/>
    <property type="match status" value="1"/>
</dbReference>
<dbReference type="GO" id="GO:0046872">
    <property type="term" value="F:metal ion binding"/>
    <property type="evidence" value="ECO:0007669"/>
    <property type="project" value="UniProtKB-KW"/>
</dbReference>
<proteinExistence type="predicted"/>
<dbReference type="Gene3D" id="3.30.70.100">
    <property type="match status" value="1"/>
</dbReference>
<dbReference type="HOGENOM" id="CLU_134973_10_0_5"/>
<sequence length="68" mass="7358">MIIEFKIEGMDCARCVDKIESAVRALPSVEAAKVSLIDNSALVKLNPSKTSQDAVFKAVESLGYNVSR</sequence>